<feature type="domain" description="HTH lysR-type" evidence="5">
    <location>
        <begin position="1"/>
        <end position="59"/>
    </location>
</feature>
<keyword evidence="4" id="KW-0804">Transcription</keyword>
<dbReference type="EMBL" id="JAYGJQ010000001">
    <property type="protein sequence ID" value="MEA9356030.1"/>
    <property type="molecule type" value="Genomic_DNA"/>
</dbReference>
<dbReference type="InterPro" id="IPR000847">
    <property type="entry name" value="LysR_HTH_N"/>
</dbReference>
<dbReference type="PRINTS" id="PR00039">
    <property type="entry name" value="HTHLYSR"/>
</dbReference>
<sequence>MQNFNHLYYFYIVAKLKNVTSAAKFLNTSQPSLSTQIKTLEFNLDKSLFVKKGKYLELTSDGSSIFDICSRMFDVYEELESFLNPSLSGNEKINIGVTSGISRPFTTNIVGQVLKKYKLENRPKIKLDTGINESLIERLKLKKLDFIITNHLPNEPDLKVLKSFSMPVGLVGKHDFIKQLKMQNLKTSEMILKKASSYLSLPSDPAKLRLEINHFYLKNKLKYSALFESDILASVIRAATDGIGFCIIPLPYIKKELQNHTLEVLPKMASLWKHQLYVVARNDKTKPHFINKLISELELAI</sequence>
<dbReference type="InterPro" id="IPR036388">
    <property type="entry name" value="WH-like_DNA-bd_sf"/>
</dbReference>
<dbReference type="PANTHER" id="PTHR30126:SF40">
    <property type="entry name" value="HTH-TYPE TRANSCRIPTIONAL REGULATOR GLTR"/>
    <property type="match status" value="1"/>
</dbReference>
<gene>
    <name evidence="6" type="ORF">SHI21_07455</name>
</gene>
<comment type="caution">
    <text evidence="6">The sequence shown here is derived from an EMBL/GenBank/DDBJ whole genome shotgun (WGS) entry which is preliminary data.</text>
</comment>
<keyword evidence="3" id="KW-0238">DNA-binding</keyword>
<dbReference type="SUPFAM" id="SSF53850">
    <property type="entry name" value="Periplasmic binding protein-like II"/>
    <property type="match status" value="1"/>
</dbReference>
<evidence type="ECO:0000259" key="5">
    <source>
        <dbReference type="PROSITE" id="PS50931"/>
    </source>
</evidence>
<dbReference type="Pfam" id="PF00126">
    <property type="entry name" value="HTH_1"/>
    <property type="match status" value="1"/>
</dbReference>
<evidence type="ECO:0000256" key="1">
    <source>
        <dbReference type="ARBA" id="ARBA00009437"/>
    </source>
</evidence>
<dbReference type="CDD" id="cd05466">
    <property type="entry name" value="PBP2_LTTR_substrate"/>
    <property type="match status" value="1"/>
</dbReference>
<evidence type="ECO:0000313" key="6">
    <source>
        <dbReference type="EMBL" id="MEA9356030.1"/>
    </source>
</evidence>
<dbReference type="Gene3D" id="3.40.190.290">
    <property type="match status" value="1"/>
</dbReference>
<evidence type="ECO:0000256" key="3">
    <source>
        <dbReference type="ARBA" id="ARBA00023125"/>
    </source>
</evidence>
<accession>A0ABU5VVH0</accession>
<keyword evidence="2" id="KW-0805">Transcription regulation</keyword>
<evidence type="ECO:0000256" key="2">
    <source>
        <dbReference type="ARBA" id="ARBA00023015"/>
    </source>
</evidence>
<evidence type="ECO:0000256" key="4">
    <source>
        <dbReference type="ARBA" id="ARBA00023163"/>
    </source>
</evidence>
<comment type="similarity">
    <text evidence="1">Belongs to the LysR transcriptional regulatory family.</text>
</comment>
<name>A0ABU5VVH0_9BACT</name>
<dbReference type="RefSeq" id="WP_323575692.1">
    <property type="nucleotide sequence ID" value="NZ_JAYGJQ010000001.1"/>
</dbReference>
<keyword evidence="7" id="KW-1185">Reference proteome</keyword>
<dbReference type="InterPro" id="IPR005119">
    <property type="entry name" value="LysR_subst-bd"/>
</dbReference>
<dbReference type="PANTHER" id="PTHR30126">
    <property type="entry name" value="HTH-TYPE TRANSCRIPTIONAL REGULATOR"/>
    <property type="match status" value="1"/>
</dbReference>
<protein>
    <submittedName>
        <fullName evidence="6">LysR family transcriptional regulator</fullName>
    </submittedName>
</protein>
<evidence type="ECO:0000313" key="7">
    <source>
        <dbReference type="Proteomes" id="UP001302274"/>
    </source>
</evidence>
<dbReference type="Pfam" id="PF03466">
    <property type="entry name" value="LysR_substrate"/>
    <property type="match status" value="1"/>
</dbReference>
<dbReference type="Gene3D" id="1.10.10.10">
    <property type="entry name" value="Winged helix-like DNA-binding domain superfamily/Winged helix DNA-binding domain"/>
    <property type="match status" value="1"/>
</dbReference>
<dbReference type="Proteomes" id="UP001302274">
    <property type="component" value="Unassembled WGS sequence"/>
</dbReference>
<dbReference type="SUPFAM" id="SSF46785">
    <property type="entry name" value="Winged helix' DNA-binding domain"/>
    <property type="match status" value="1"/>
</dbReference>
<proteinExistence type="inferred from homology"/>
<dbReference type="PROSITE" id="PS50931">
    <property type="entry name" value="HTH_LYSR"/>
    <property type="match status" value="1"/>
</dbReference>
<dbReference type="InterPro" id="IPR036390">
    <property type="entry name" value="WH_DNA-bd_sf"/>
</dbReference>
<reference evidence="6 7" key="1">
    <citation type="submission" date="2023-11" db="EMBL/GenBank/DDBJ databases">
        <title>A Novel Polar Bacteriovorax (B. antarcticus) Isolated from the Biocrust in Antarctica.</title>
        <authorList>
            <person name="Mun W."/>
            <person name="Choi S.Y."/>
            <person name="Mitchell R.J."/>
        </authorList>
    </citation>
    <scope>NUCLEOTIDE SEQUENCE [LARGE SCALE GENOMIC DNA]</scope>
    <source>
        <strain evidence="6 7">PP10</strain>
    </source>
</reference>
<organism evidence="6 7">
    <name type="scientific">Bacteriovorax antarcticus</name>
    <dbReference type="NCBI Taxonomy" id="3088717"/>
    <lineage>
        <taxon>Bacteria</taxon>
        <taxon>Pseudomonadati</taxon>
        <taxon>Bdellovibrionota</taxon>
        <taxon>Bacteriovoracia</taxon>
        <taxon>Bacteriovoracales</taxon>
        <taxon>Bacteriovoracaceae</taxon>
        <taxon>Bacteriovorax</taxon>
    </lineage>
</organism>